<dbReference type="FunFam" id="3.30.420.40:FF:000100">
    <property type="entry name" value="Actin-related protein 8"/>
    <property type="match status" value="1"/>
</dbReference>
<dbReference type="AlphaFoldDB" id="A0A9J7J5F6"/>
<sequence length="579" mass="65270">MTQAEKGDAENGKEKGGEKEKEQRGVKRPIVPALVPESLQEQIQSNFIVVIHPGSTTLRIGRATDTLPASIPHVIARRHKQQGQPLYKDNWLLREGLNKPESNEQRQNGLKMVDQAIWSKKMSNGTRRIPVSPEQARSYNKQMRPAILDHCSGNKWTNTSHQPEYLVGEEALYVNPLDCYNIHWPIRRGQLNIHPGPGGSLTAVLADIEVIWSHAIQKYLEIPLKDLKYYRCILLIPDIYNKQHVKELVHMILMKMGFSGIVVHQESVCATFGSGLSSTCVVDVGDQKTSVCCVEDGVSHRNTRIFSWNQDISGLQDHEFQIRHPDSPALLYQFRLGDEKLQAPMALFYPATFGIVGQKMTTLQHRSQGDPEDPHDEHYLLATQSKQEQSAKATADRKSASKPIGFEGDLRGQSSDLPERLHPQEVDLASSQGDCLMAGNDSEEALTALMSRKTAISLFEGKALGLDKAILHSVDCCSSDDTKKKMYSSILVVGGGLMFHKAQEFLQHRILNKMPPSFRRIIENVDVITRPKDMDPRLIAWKGGAVLACLDTTQELWIYQREWQRFGVRMLRERAAFVW</sequence>
<dbReference type="Gene3D" id="2.30.36.90">
    <property type="match status" value="1"/>
</dbReference>
<dbReference type="Gene3D" id="3.90.640.10">
    <property type="entry name" value="Actin, Chain A, domain 4"/>
    <property type="match status" value="1"/>
</dbReference>
<dbReference type="RefSeq" id="XP_027245400.1">
    <property type="nucleotide sequence ID" value="XM_027389599.2"/>
</dbReference>
<dbReference type="InterPro" id="IPR004000">
    <property type="entry name" value="Actin"/>
</dbReference>
<dbReference type="Pfam" id="PF00022">
    <property type="entry name" value="Actin"/>
    <property type="match status" value="2"/>
</dbReference>
<dbReference type="CTD" id="93973"/>
<reference evidence="4" key="3">
    <citation type="submission" date="2025-08" db="UniProtKB">
        <authorList>
            <consortium name="RefSeq"/>
        </authorList>
    </citation>
    <scope>IDENTIFICATION</scope>
    <source>
        <strain evidence="4">17A/GY</strain>
        <tissue evidence="4">Liver</tissue>
    </source>
</reference>
<dbReference type="InterPro" id="IPR043129">
    <property type="entry name" value="ATPase_NBD"/>
</dbReference>
<evidence type="ECO:0000313" key="3">
    <source>
        <dbReference type="Proteomes" id="UP001108280"/>
    </source>
</evidence>
<dbReference type="FunFam" id="3.30.420.40:FF:000134">
    <property type="entry name" value="Actin-related protein 8"/>
    <property type="match status" value="1"/>
</dbReference>
<reference evidence="3" key="1">
    <citation type="journal article" date="2018" name="Biotechnol. Bioeng.">
        <title>A reference genome of the Chinese hamster based on a hybrid assembly strategy.</title>
        <authorList>
            <person name="Rupp O."/>
            <person name="MacDonald M.L."/>
            <person name="Li S."/>
            <person name="Dhiman H."/>
            <person name="Polson S."/>
            <person name="Griep S."/>
            <person name="Heffner K."/>
            <person name="Hernandez I."/>
            <person name="Brinkrolf K."/>
            <person name="Jadhav V."/>
            <person name="Samoudi M."/>
            <person name="Hao H."/>
            <person name="Kingham B."/>
            <person name="Goesmann A."/>
            <person name="Betenbaugh M.J."/>
            <person name="Lewis N.E."/>
            <person name="Borth N."/>
            <person name="Lee K.H."/>
        </authorList>
    </citation>
    <scope>NUCLEOTIDE SEQUENCE [LARGE SCALE GENOMIC DNA]</scope>
    <source>
        <strain evidence="3">17A/GY</strain>
    </source>
</reference>
<proteinExistence type="inferred from homology"/>
<dbReference type="SMART" id="SM00268">
    <property type="entry name" value="ACTIN"/>
    <property type="match status" value="1"/>
</dbReference>
<accession>A0A9J7J5F6</accession>
<dbReference type="Gene3D" id="3.30.420.40">
    <property type="match status" value="2"/>
</dbReference>
<keyword evidence="3" id="KW-1185">Reference proteome</keyword>
<dbReference type="PANTHER" id="PTHR11937">
    <property type="entry name" value="ACTIN"/>
    <property type="match status" value="1"/>
</dbReference>
<comment type="similarity">
    <text evidence="1">Belongs to the actin family.</text>
</comment>
<feature type="compositionally biased region" description="Basic and acidic residues" evidence="2">
    <location>
        <begin position="1"/>
        <end position="25"/>
    </location>
</feature>
<dbReference type="RefSeq" id="XP_027295519.1">
    <property type="nucleotide sequence ID" value="XM_027439718.2"/>
</dbReference>
<evidence type="ECO:0000313" key="4">
    <source>
        <dbReference type="RefSeq" id="XP_027245400.1"/>
    </source>
</evidence>
<feature type="region of interest" description="Disordered" evidence="2">
    <location>
        <begin position="1"/>
        <end position="29"/>
    </location>
</feature>
<evidence type="ECO:0000256" key="2">
    <source>
        <dbReference type="SAM" id="MobiDB-lite"/>
    </source>
</evidence>
<organism evidence="3 4">
    <name type="scientific">Cricetulus griseus</name>
    <name type="common">Chinese hamster</name>
    <name type="synonym">Cricetulus barabensis griseus</name>
    <dbReference type="NCBI Taxonomy" id="10029"/>
    <lineage>
        <taxon>Eukaryota</taxon>
        <taxon>Metazoa</taxon>
        <taxon>Chordata</taxon>
        <taxon>Craniata</taxon>
        <taxon>Vertebrata</taxon>
        <taxon>Euteleostomi</taxon>
        <taxon>Mammalia</taxon>
        <taxon>Eutheria</taxon>
        <taxon>Euarchontoglires</taxon>
        <taxon>Glires</taxon>
        <taxon>Rodentia</taxon>
        <taxon>Myomorpha</taxon>
        <taxon>Muroidea</taxon>
        <taxon>Cricetidae</taxon>
        <taxon>Cricetinae</taxon>
        <taxon>Cricetulus</taxon>
    </lineage>
</organism>
<dbReference type="SUPFAM" id="SSF53067">
    <property type="entry name" value="Actin-like ATPase domain"/>
    <property type="match status" value="2"/>
</dbReference>
<name>A0A9J7J5F6_CRIGR</name>
<dbReference type="Proteomes" id="UP001108280">
    <property type="component" value="Chromosome 1"/>
</dbReference>
<evidence type="ECO:0000256" key="1">
    <source>
        <dbReference type="RuleBase" id="RU000487"/>
    </source>
</evidence>
<dbReference type="CDD" id="cd10206">
    <property type="entry name" value="ASKHA_NBD_Arp8-like"/>
    <property type="match status" value="1"/>
</dbReference>
<protein>
    <submittedName>
        <fullName evidence="4">Actin-related protein 8 isoform X2</fullName>
    </submittedName>
</protein>
<feature type="region of interest" description="Disordered" evidence="2">
    <location>
        <begin position="385"/>
        <end position="418"/>
    </location>
</feature>
<gene>
    <name evidence="4" type="primary">Actr8</name>
</gene>
<dbReference type="GeneID" id="100771927"/>
<reference evidence="3" key="2">
    <citation type="journal article" date="2020" name="Biotechnol. Bioeng.">
        <title>Chromosome-scale scaffolds for the Chinese hamster reference genome assembly to facilitate the study of the CHO epigenome.</title>
        <authorList>
            <person name="Hilliard W."/>
            <person name="MacDonald M."/>
            <person name="Lee K.H."/>
        </authorList>
    </citation>
    <scope>NUCLEOTIDE SEQUENCE [LARGE SCALE GENOMIC DNA]</scope>
    <source>
        <strain evidence="3">17A/GY</strain>
    </source>
</reference>